<dbReference type="PRINTS" id="PR00474">
    <property type="entry name" value="GLU5KINASE"/>
</dbReference>
<keyword evidence="2 8" id="KW-0028">Amino-acid biosynthesis</keyword>
<dbReference type="InterPro" id="IPR041739">
    <property type="entry name" value="G5K_ProB"/>
</dbReference>
<keyword evidence="1 8" id="KW-0963">Cytoplasm</keyword>
<dbReference type="InterPro" id="IPR015947">
    <property type="entry name" value="PUA-like_sf"/>
</dbReference>
<dbReference type="InterPro" id="IPR019797">
    <property type="entry name" value="Glutamate_5-kinase_CS"/>
</dbReference>
<comment type="catalytic activity">
    <reaction evidence="8">
        <text>L-glutamate + ATP = L-glutamyl 5-phosphate + ADP</text>
        <dbReference type="Rhea" id="RHEA:14877"/>
        <dbReference type="ChEBI" id="CHEBI:29985"/>
        <dbReference type="ChEBI" id="CHEBI:30616"/>
        <dbReference type="ChEBI" id="CHEBI:58274"/>
        <dbReference type="ChEBI" id="CHEBI:456216"/>
        <dbReference type="EC" id="2.7.2.11"/>
    </reaction>
</comment>
<comment type="function">
    <text evidence="8">Catalyzes the transfer of a phosphate group to glutamate to form L-glutamate 5-phosphate.</text>
</comment>
<dbReference type="SUPFAM" id="SSF88697">
    <property type="entry name" value="PUA domain-like"/>
    <property type="match status" value="1"/>
</dbReference>
<dbReference type="PROSITE" id="PS00902">
    <property type="entry name" value="GLUTAMATE_5_KINASE"/>
    <property type="match status" value="1"/>
</dbReference>
<dbReference type="Proteomes" id="UP001595453">
    <property type="component" value="Unassembled WGS sequence"/>
</dbReference>
<dbReference type="InterPro" id="IPR011529">
    <property type="entry name" value="Glu_5kinase"/>
</dbReference>
<dbReference type="NCBIfam" id="TIGR01027">
    <property type="entry name" value="proB"/>
    <property type="match status" value="1"/>
</dbReference>
<feature type="binding site" evidence="8">
    <location>
        <position position="130"/>
    </location>
    <ligand>
        <name>substrate</name>
    </ligand>
</feature>
<evidence type="ECO:0000256" key="4">
    <source>
        <dbReference type="ARBA" id="ARBA00022679"/>
    </source>
</evidence>
<keyword evidence="6 8" id="KW-0418">Kinase</keyword>
<dbReference type="InterPro" id="IPR005715">
    <property type="entry name" value="Glu_5kinase/COase_Synthase"/>
</dbReference>
<evidence type="ECO:0000259" key="9">
    <source>
        <dbReference type="Pfam" id="PF00696"/>
    </source>
</evidence>
<dbReference type="PROSITE" id="PS50890">
    <property type="entry name" value="PUA"/>
    <property type="match status" value="1"/>
</dbReference>
<dbReference type="Pfam" id="PF00696">
    <property type="entry name" value="AA_kinase"/>
    <property type="match status" value="1"/>
</dbReference>
<keyword evidence="4 8" id="KW-0808">Transferase</keyword>
<dbReference type="SUPFAM" id="SSF53633">
    <property type="entry name" value="Carbamate kinase-like"/>
    <property type="match status" value="1"/>
</dbReference>
<dbReference type="RefSeq" id="WP_377124331.1">
    <property type="nucleotide sequence ID" value="NZ_JBHRSD010000017.1"/>
</dbReference>
<dbReference type="Gene3D" id="3.40.1160.10">
    <property type="entry name" value="Acetylglutamate kinase-like"/>
    <property type="match status" value="1"/>
</dbReference>
<gene>
    <name evidence="8 10" type="primary">proB</name>
    <name evidence="10" type="ORF">ACFOEE_11530</name>
</gene>
<dbReference type="PANTHER" id="PTHR43654">
    <property type="entry name" value="GLUTAMATE 5-KINASE"/>
    <property type="match status" value="1"/>
</dbReference>
<organism evidence="10 11">
    <name type="scientific">Pseudoalteromonas fenneropenaei</name>
    <dbReference type="NCBI Taxonomy" id="1737459"/>
    <lineage>
        <taxon>Bacteria</taxon>
        <taxon>Pseudomonadati</taxon>
        <taxon>Pseudomonadota</taxon>
        <taxon>Gammaproteobacteria</taxon>
        <taxon>Alteromonadales</taxon>
        <taxon>Pseudoalteromonadaceae</taxon>
        <taxon>Pseudoalteromonas</taxon>
    </lineage>
</organism>
<dbReference type="PANTHER" id="PTHR43654:SF1">
    <property type="entry name" value="ISOPENTENYL PHOSPHATE KINASE"/>
    <property type="match status" value="1"/>
</dbReference>
<evidence type="ECO:0000256" key="6">
    <source>
        <dbReference type="ARBA" id="ARBA00022777"/>
    </source>
</evidence>
<feature type="domain" description="Aspartate/glutamate/uridylate kinase" evidence="9">
    <location>
        <begin position="2"/>
        <end position="228"/>
    </location>
</feature>
<reference evidence="11" key="1">
    <citation type="journal article" date="2019" name="Int. J. Syst. Evol. Microbiol.">
        <title>The Global Catalogue of Microorganisms (GCM) 10K type strain sequencing project: providing services to taxonomists for standard genome sequencing and annotation.</title>
        <authorList>
            <consortium name="The Broad Institute Genomics Platform"/>
            <consortium name="The Broad Institute Genome Sequencing Center for Infectious Disease"/>
            <person name="Wu L."/>
            <person name="Ma J."/>
        </authorList>
    </citation>
    <scope>NUCLEOTIDE SEQUENCE [LARGE SCALE GENOMIC DNA]</scope>
    <source>
        <strain evidence="11">KCTC 42730</strain>
    </source>
</reference>
<proteinExistence type="inferred from homology"/>
<keyword evidence="5 8" id="KW-0547">Nucleotide-binding</keyword>
<keyword evidence="3 8" id="KW-0641">Proline biosynthesis</keyword>
<dbReference type="InterPro" id="IPR001057">
    <property type="entry name" value="Glu/AcGlu_kinase"/>
</dbReference>
<dbReference type="InterPro" id="IPR036974">
    <property type="entry name" value="PUA_sf"/>
</dbReference>
<dbReference type="InterPro" id="IPR036393">
    <property type="entry name" value="AceGlu_kinase-like_sf"/>
</dbReference>
<evidence type="ECO:0000256" key="8">
    <source>
        <dbReference type="HAMAP-Rule" id="MF_00456"/>
    </source>
</evidence>
<feature type="binding site" evidence="8">
    <location>
        <begin position="204"/>
        <end position="210"/>
    </location>
    <ligand>
        <name>ATP</name>
        <dbReference type="ChEBI" id="CHEBI:30616"/>
    </ligand>
</feature>
<feature type="binding site" evidence="8">
    <location>
        <begin position="162"/>
        <end position="163"/>
    </location>
    <ligand>
        <name>ATP</name>
        <dbReference type="ChEBI" id="CHEBI:30616"/>
    </ligand>
</feature>
<dbReference type="GO" id="GO:0004349">
    <property type="term" value="F:glutamate 5-kinase activity"/>
    <property type="evidence" value="ECO:0007669"/>
    <property type="project" value="UniProtKB-EC"/>
</dbReference>
<evidence type="ECO:0000313" key="11">
    <source>
        <dbReference type="Proteomes" id="UP001595453"/>
    </source>
</evidence>
<comment type="caution">
    <text evidence="10">The sequence shown here is derived from an EMBL/GenBank/DDBJ whole genome shotgun (WGS) entry which is preliminary data.</text>
</comment>
<keyword evidence="11" id="KW-1185">Reference proteome</keyword>
<evidence type="ECO:0000256" key="3">
    <source>
        <dbReference type="ARBA" id="ARBA00022650"/>
    </source>
</evidence>
<dbReference type="Gene3D" id="2.30.130.10">
    <property type="entry name" value="PUA domain"/>
    <property type="match status" value="1"/>
</dbReference>
<dbReference type="CDD" id="cd04242">
    <property type="entry name" value="AAK_G5K_ProB"/>
    <property type="match status" value="1"/>
</dbReference>
<keyword evidence="7 8" id="KW-0067">ATP-binding</keyword>
<dbReference type="EMBL" id="JBHRSD010000017">
    <property type="protein sequence ID" value="MFC3033152.1"/>
    <property type="molecule type" value="Genomic_DNA"/>
</dbReference>
<dbReference type="HAMAP" id="MF_00456">
    <property type="entry name" value="ProB"/>
    <property type="match status" value="1"/>
</dbReference>
<evidence type="ECO:0000256" key="2">
    <source>
        <dbReference type="ARBA" id="ARBA00022605"/>
    </source>
</evidence>
<sequence>MKRLVIKIGSALIAPQQDGCRSQHLLKIAQFIVDCRSKGIEVILVSSGAVAAGAHLFAKEVQQSVAVRKAMAAAGQTEMISMWERFFDFPTAQLLLTHADLRHRERYTSIRETLFTLLAEGILPIINENDAVTTDSLKVGDNDNLSAMVAAAADADSLVICSDIDGLYNANPRVVEGASLIPEVRAITDEIKAMTDGPNSAQGTGGMRTKLQAAEKATSHGITTYIVNGFKDSTFRLLLEGQNPGTVFFPYDEPLLESQHWLMHTAKAQGELVVSAQLTKAEEPLAQQVRSDDIVAVNGEFSAGETVLITDPQGNRLAKAKTNYSSCLLSFIAQHDSGLLTSQMQESIGPVISQQHIAVLEK</sequence>
<feature type="binding site" evidence="8">
    <location>
        <position position="7"/>
    </location>
    <ligand>
        <name>ATP</name>
        <dbReference type="ChEBI" id="CHEBI:30616"/>
    </ligand>
</feature>
<feature type="binding site" evidence="8">
    <location>
        <position position="47"/>
    </location>
    <ligand>
        <name>substrate</name>
    </ligand>
</feature>
<evidence type="ECO:0000313" key="10">
    <source>
        <dbReference type="EMBL" id="MFC3033152.1"/>
    </source>
</evidence>
<dbReference type="InterPro" id="IPR001048">
    <property type="entry name" value="Asp/Glu/Uridylate_kinase"/>
</dbReference>
<comment type="subcellular location">
    <subcellularLocation>
        <location evidence="8">Cytoplasm</location>
    </subcellularLocation>
</comment>
<evidence type="ECO:0000256" key="5">
    <source>
        <dbReference type="ARBA" id="ARBA00022741"/>
    </source>
</evidence>
<accession>A0ABV7CKJ6</accession>
<evidence type="ECO:0000256" key="1">
    <source>
        <dbReference type="ARBA" id="ARBA00022490"/>
    </source>
</evidence>
<name>A0ABV7CKJ6_9GAMM</name>
<dbReference type="CDD" id="cd21157">
    <property type="entry name" value="PUA_G5K"/>
    <property type="match status" value="1"/>
</dbReference>
<dbReference type="PIRSF" id="PIRSF000729">
    <property type="entry name" value="GK"/>
    <property type="match status" value="1"/>
</dbReference>
<protein>
    <recommendedName>
        <fullName evidence="8">Glutamate 5-kinase</fullName>
        <ecNumber evidence="8">2.7.2.11</ecNumber>
    </recommendedName>
    <alternativeName>
        <fullName evidence="8">Gamma-glutamyl kinase</fullName>
        <shortName evidence="8">GK</shortName>
    </alternativeName>
</protein>
<dbReference type="EC" id="2.7.2.11" evidence="8"/>
<comment type="pathway">
    <text evidence="8">Amino-acid biosynthesis; L-proline biosynthesis; L-glutamate 5-semialdehyde from L-glutamate: step 1/2.</text>
</comment>
<evidence type="ECO:0000256" key="7">
    <source>
        <dbReference type="ARBA" id="ARBA00022840"/>
    </source>
</evidence>
<feature type="binding site" evidence="8">
    <location>
        <position position="142"/>
    </location>
    <ligand>
        <name>substrate</name>
    </ligand>
</feature>
<comment type="similarity">
    <text evidence="8">Belongs to the glutamate 5-kinase family.</text>
</comment>